<dbReference type="InterPro" id="IPR006059">
    <property type="entry name" value="SBP"/>
</dbReference>
<keyword evidence="1" id="KW-0813">Transport</keyword>
<gene>
    <name evidence="1" type="ORF">SAMN05443529_103102</name>
</gene>
<dbReference type="EMBL" id="FNCP01000003">
    <property type="protein sequence ID" value="SDG45302.1"/>
    <property type="molecule type" value="Genomic_DNA"/>
</dbReference>
<sequence length="475" mass="54145">MRGKGLILFVVAAMLLFLPGCNLIDHDKEPLDPSKPVTVIVWHYYNGHIKDKFDALVADFNETVGVKRGIVVDAQSLGDVEQLANAVYDAANRNIGSQRLPDVFMAYPDNAYRIQMVTELANLEELFSKEELERYREEFLKEGRLGKEQHLKILPIAKSSEILYVNKTFWDEFSQETGADIQKLKTWEGLIEISKLYREHTGKAFLGIDSSANYMLLSGMELGTEIYSFEDDSVRLNFTEDVAKTIWDYYYIPYIKGYFEKSGRFSSDDAKTGTVLAYTGSTAGSGYFPTEVTVQQDEVYPIEPMTLPYPYFSKGKPYAFQQGAGMCVTKSDKAHEFAAGVFLKWFTEPSQNIEFAVATGYFPVMDESLNGKLLQEEQTKIGPSNRAIPEMIDSTLQMFQTHTLYFNKPFKGSYEMRLLLESNLFNKITRDLELLDKRTANGEERTKVIDSLVSESQFDRWYEQIKQEGSLILGE</sequence>
<name>A0A1G7UCI9_9FIRM</name>
<dbReference type="STRING" id="1121419.SAMN05443529_103102"/>
<dbReference type="Pfam" id="PF13416">
    <property type="entry name" value="SBP_bac_8"/>
    <property type="match status" value="1"/>
</dbReference>
<evidence type="ECO:0000313" key="1">
    <source>
        <dbReference type="EMBL" id="SDG45302.1"/>
    </source>
</evidence>
<protein>
    <submittedName>
        <fullName evidence="1">Multiple sugar transport system substrate-binding protein</fullName>
    </submittedName>
</protein>
<keyword evidence="2" id="KW-1185">Reference proteome</keyword>
<accession>A0A1G7UCI9</accession>
<dbReference type="Gene3D" id="3.40.190.10">
    <property type="entry name" value="Periplasmic binding protein-like II"/>
    <property type="match status" value="1"/>
</dbReference>
<proteinExistence type="predicted"/>
<reference evidence="2" key="1">
    <citation type="submission" date="2016-10" db="EMBL/GenBank/DDBJ databases">
        <authorList>
            <person name="Varghese N."/>
            <person name="Submissions S."/>
        </authorList>
    </citation>
    <scope>NUCLEOTIDE SEQUENCE [LARGE SCALE GENOMIC DNA]</scope>
    <source>
        <strain evidence="2">DSM 8344</strain>
    </source>
</reference>
<dbReference type="OrthoDB" id="9795467at2"/>
<evidence type="ECO:0000313" key="2">
    <source>
        <dbReference type="Proteomes" id="UP000198656"/>
    </source>
</evidence>
<dbReference type="AlphaFoldDB" id="A0A1G7UCI9"/>
<keyword evidence="1" id="KW-0762">Sugar transport</keyword>
<dbReference type="SUPFAM" id="SSF53850">
    <property type="entry name" value="Periplasmic binding protein-like II"/>
    <property type="match status" value="1"/>
</dbReference>
<organism evidence="1 2">
    <name type="scientific">Desulfosporosinus hippei DSM 8344</name>
    <dbReference type="NCBI Taxonomy" id="1121419"/>
    <lineage>
        <taxon>Bacteria</taxon>
        <taxon>Bacillati</taxon>
        <taxon>Bacillota</taxon>
        <taxon>Clostridia</taxon>
        <taxon>Eubacteriales</taxon>
        <taxon>Desulfitobacteriaceae</taxon>
        <taxon>Desulfosporosinus</taxon>
    </lineage>
</organism>
<dbReference type="RefSeq" id="WP_092330177.1">
    <property type="nucleotide sequence ID" value="NZ_FNCP01000003.1"/>
</dbReference>
<dbReference type="Proteomes" id="UP000198656">
    <property type="component" value="Unassembled WGS sequence"/>
</dbReference>